<gene>
    <name evidence="5" type="ORF">LSAT_V11C200072120</name>
</gene>
<comment type="cofactor">
    <cofactor evidence="1">
        <name>a divalent metal cation</name>
        <dbReference type="ChEBI" id="CHEBI:60240"/>
    </cofactor>
</comment>
<dbReference type="GO" id="GO:0046872">
    <property type="term" value="F:metal ion binding"/>
    <property type="evidence" value="ECO:0007669"/>
    <property type="project" value="UniProtKB-KW"/>
</dbReference>
<dbReference type="PANTHER" id="PTHR46929:SF4">
    <property type="entry name" value="MYB_SANT-LIKE DOMAIN-CONTAINING PROTEIN"/>
    <property type="match status" value="1"/>
</dbReference>
<evidence type="ECO:0000313" key="5">
    <source>
        <dbReference type="EMBL" id="KAJ0223051.1"/>
    </source>
</evidence>
<keyword evidence="3" id="KW-0472">Membrane</keyword>
<keyword evidence="3" id="KW-0812">Transmembrane</keyword>
<evidence type="ECO:0000256" key="2">
    <source>
        <dbReference type="ARBA" id="ARBA00022723"/>
    </source>
</evidence>
<name>A0A9R1WD44_LACSA</name>
<dbReference type="Pfam" id="PF13359">
    <property type="entry name" value="DDE_Tnp_4"/>
    <property type="match status" value="1"/>
</dbReference>
<keyword evidence="6" id="KW-1185">Reference proteome</keyword>
<feature type="domain" description="DDE Tnp4" evidence="4">
    <location>
        <begin position="3"/>
        <end position="121"/>
    </location>
</feature>
<dbReference type="Proteomes" id="UP000235145">
    <property type="component" value="Unassembled WGS sequence"/>
</dbReference>
<feature type="transmembrane region" description="Helical" evidence="3">
    <location>
        <begin position="365"/>
        <end position="385"/>
    </location>
</feature>
<evidence type="ECO:0000256" key="1">
    <source>
        <dbReference type="ARBA" id="ARBA00001968"/>
    </source>
</evidence>
<protein>
    <recommendedName>
        <fullName evidence="4">DDE Tnp4 domain-containing protein</fullName>
    </recommendedName>
</protein>
<evidence type="ECO:0000313" key="6">
    <source>
        <dbReference type="Proteomes" id="UP000235145"/>
    </source>
</evidence>
<sequence>MAVGWKGTTSDSRILKNALNKENKLVIPKGRYYLVDAGLPHTTTLMALYRGVRYHLKEYSARTLENAKDLFNLRHASLRNAIERAFGVLKIRFPIIRSTQEPFYSCETQSDIFLACCILHNFLLEEDRDKNLEDEVLQEMLNEPREEMRHNIRETSEGNVAAEQMRNLIANQMWIDYLPNRNHEIDMSIVLTLFVKMMKDEQVTKKEQIKWTDLMDYCFIQSMMTQYEKGLRIIGSFIPQAYTNMNRLKTLKSGFSQWYDMFHGTSLSGFGWNSETQLIEVDEEVWADLINSKPDAISLKSKKIPNYNEMIILFVKDKASGVHAETPKEKNVRLNRTGDIKLETIEEVDQLLESNDITLEKQQKIMMMMMMMVLMIFKCYLLHGFHRCKIRVLRRTKVEKGNMKLKMKMNLKLNLNRLKSAVKDVASAMKEGNKISENSHHRVYSGDEIYKELEPMDLEPDELAEALMFLSQIQSDAGILFRVPFKIRKTLLKKMMGAIGNRVLGFFWDEEEKDR</sequence>
<comment type="caution">
    <text evidence="5">The sequence shown here is derived from an EMBL/GenBank/DDBJ whole genome shotgun (WGS) entry which is preliminary data.</text>
</comment>
<evidence type="ECO:0000256" key="3">
    <source>
        <dbReference type="SAM" id="Phobius"/>
    </source>
</evidence>
<proteinExistence type="predicted"/>
<dbReference type="InterPro" id="IPR027806">
    <property type="entry name" value="HARBI1_dom"/>
</dbReference>
<keyword evidence="3" id="KW-1133">Transmembrane helix</keyword>
<reference evidence="5 6" key="1">
    <citation type="journal article" date="2017" name="Nat. Commun.">
        <title>Genome assembly with in vitro proximity ligation data and whole-genome triplication in lettuce.</title>
        <authorList>
            <person name="Reyes-Chin-Wo S."/>
            <person name="Wang Z."/>
            <person name="Yang X."/>
            <person name="Kozik A."/>
            <person name="Arikit S."/>
            <person name="Song C."/>
            <person name="Xia L."/>
            <person name="Froenicke L."/>
            <person name="Lavelle D.O."/>
            <person name="Truco M.J."/>
            <person name="Xia R."/>
            <person name="Zhu S."/>
            <person name="Xu C."/>
            <person name="Xu H."/>
            <person name="Xu X."/>
            <person name="Cox K."/>
            <person name="Korf I."/>
            <person name="Meyers B.C."/>
            <person name="Michelmore R.W."/>
        </authorList>
    </citation>
    <scope>NUCLEOTIDE SEQUENCE [LARGE SCALE GENOMIC DNA]</scope>
    <source>
        <strain evidence="6">cv. Salinas</strain>
        <tissue evidence="5">Seedlings</tissue>
    </source>
</reference>
<keyword evidence="2" id="KW-0479">Metal-binding</keyword>
<accession>A0A9R1WD44</accession>
<dbReference type="PANTHER" id="PTHR46929">
    <property type="entry name" value="EXPRESSED PROTEIN"/>
    <property type="match status" value="1"/>
</dbReference>
<dbReference type="AlphaFoldDB" id="A0A9R1WD44"/>
<dbReference type="EMBL" id="NBSK02000002">
    <property type="protein sequence ID" value="KAJ0223051.1"/>
    <property type="molecule type" value="Genomic_DNA"/>
</dbReference>
<evidence type="ECO:0000259" key="4">
    <source>
        <dbReference type="Pfam" id="PF13359"/>
    </source>
</evidence>
<organism evidence="5 6">
    <name type="scientific">Lactuca sativa</name>
    <name type="common">Garden lettuce</name>
    <dbReference type="NCBI Taxonomy" id="4236"/>
    <lineage>
        <taxon>Eukaryota</taxon>
        <taxon>Viridiplantae</taxon>
        <taxon>Streptophyta</taxon>
        <taxon>Embryophyta</taxon>
        <taxon>Tracheophyta</taxon>
        <taxon>Spermatophyta</taxon>
        <taxon>Magnoliopsida</taxon>
        <taxon>eudicotyledons</taxon>
        <taxon>Gunneridae</taxon>
        <taxon>Pentapetalae</taxon>
        <taxon>asterids</taxon>
        <taxon>campanulids</taxon>
        <taxon>Asterales</taxon>
        <taxon>Asteraceae</taxon>
        <taxon>Cichorioideae</taxon>
        <taxon>Cichorieae</taxon>
        <taxon>Lactucinae</taxon>
        <taxon>Lactuca</taxon>
    </lineage>
</organism>